<dbReference type="Proteomes" id="UP000011715">
    <property type="component" value="Unassembled WGS sequence"/>
</dbReference>
<dbReference type="VEuPathDB" id="FungiDB:MAPG_10233"/>
<gene>
    <name evidence="2" type="ORF">MAPG_10233</name>
</gene>
<evidence type="ECO:0000313" key="2">
    <source>
        <dbReference type="EMBL" id="KLU91716.1"/>
    </source>
</evidence>
<proteinExistence type="predicted"/>
<dbReference type="EMBL" id="ADBL01002634">
    <property type="status" value="NOT_ANNOTATED_CDS"/>
    <property type="molecule type" value="Genomic_DNA"/>
</dbReference>
<organism evidence="3 4">
    <name type="scientific">Magnaporthiopsis poae (strain ATCC 64411 / 73-15)</name>
    <name type="common">Kentucky bluegrass fungus</name>
    <name type="synonym">Magnaporthe poae</name>
    <dbReference type="NCBI Taxonomy" id="644358"/>
    <lineage>
        <taxon>Eukaryota</taxon>
        <taxon>Fungi</taxon>
        <taxon>Dikarya</taxon>
        <taxon>Ascomycota</taxon>
        <taxon>Pezizomycotina</taxon>
        <taxon>Sordariomycetes</taxon>
        <taxon>Sordariomycetidae</taxon>
        <taxon>Magnaporthales</taxon>
        <taxon>Magnaporthaceae</taxon>
        <taxon>Magnaporthiopsis</taxon>
    </lineage>
</organism>
<sequence length="73" mass="7739">MSTSQHTQRAKALKASQAASAPAYPGMNPRARKGECPGEMSTINALPPYQPTALNVASYRGRILMAILSGTYS</sequence>
<reference evidence="3" key="4">
    <citation type="journal article" date="2015" name="G3 (Bethesda)">
        <title>Genome sequences of three phytopathogenic species of the Magnaporthaceae family of fungi.</title>
        <authorList>
            <person name="Okagaki L.H."/>
            <person name="Nunes C.C."/>
            <person name="Sailsbery J."/>
            <person name="Clay B."/>
            <person name="Brown D."/>
            <person name="John T."/>
            <person name="Oh Y."/>
            <person name="Young N."/>
            <person name="Fitzgerald M."/>
            <person name="Haas B.J."/>
            <person name="Zeng Q."/>
            <person name="Young S."/>
            <person name="Adiconis X."/>
            <person name="Fan L."/>
            <person name="Levin J.Z."/>
            <person name="Mitchell T.K."/>
            <person name="Okubara P.A."/>
            <person name="Farman M.L."/>
            <person name="Kohn L.M."/>
            <person name="Birren B."/>
            <person name="Ma L.-J."/>
            <person name="Dean R.A."/>
        </authorList>
    </citation>
    <scope>NUCLEOTIDE SEQUENCE</scope>
    <source>
        <strain evidence="3">ATCC 64411 / 73-15</strain>
    </source>
</reference>
<evidence type="ECO:0000256" key="1">
    <source>
        <dbReference type="SAM" id="MobiDB-lite"/>
    </source>
</evidence>
<dbReference type="AlphaFoldDB" id="A0A0C4EC20"/>
<accession>A0A0C4EC20</accession>
<feature type="compositionally biased region" description="Low complexity" evidence="1">
    <location>
        <begin position="13"/>
        <end position="23"/>
    </location>
</feature>
<evidence type="ECO:0000313" key="4">
    <source>
        <dbReference type="Proteomes" id="UP000011715"/>
    </source>
</evidence>
<reference evidence="2" key="2">
    <citation type="submission" date="2010-05" db="EMBL/GenBank/DDBJ databases">
        <title>The Genome Sequence of Magnaporthe poae strain ATCC 64411.</title>
        <authorList>
            <consortium name="The Broad Institute Genome Sequencing Platform"/>
            <consortium name="Broad Institute Genome Sequencing Center for Infectious Disease"/>
            <person name="Ma L.-J."/>
            <person name="Dead R."/>
            <person name="Young S."/>
            <person name="Zeng Q."/>
            <person name="Koehrsen M."/>
            <person name="Alvarado L."/>
            <person name="Berlin A."/>
            <person name="Chapman S.B."/>
            <person name="Chen Z."/>
            <person name="Freedman E."/>
            <person name="Gellesch M."/>
            <person name="Goldberg J."/>
            <person name="Griggs A."/>
            <person name="Gujja S."/>
            <person name="Heilman E.R."/>
            <person name="Heiman D."/>
            <person name="Hepburn T."/>
            <person name="Howarth C."/>
            <person name="Jen D."/>
            <person name="Larson L."/>
            <person name="Mehta T."/>
            <person name="Neiman D."/>
            <person name="Pearson M."/>
            <person name="Roberts A."/>
            <person name="Saif S."/>
            <person name="Shea T."/>
            <person name="Shenoy N."/>
            <person name="Sisk P."/>
            <person name="Stolte C."/>
            <person name="Sykes S."/>
            <person name="Walk T."/>
            <person name="White J."/>
            <person name="Yandava C."/>
            <person name="Haas B."/>
            <person name="Nusbaum C."/>
            <person name="Birren B."/>
        </authorList>
    </citation>
    <scope>NUCLEOTIDE SEQUENCE</scope>
    <source>
        <strain evidence="2">ATCC 64411</strain>
    </source>
</reference>
<dbReference type="EnsemblFungi" id="MAPG_10233T0">
    <property type="protein sequence ID" value="MAPG_10233T0"/>
    <property type="gene ID" value="MAPG_10233"/>
</dbReference>
<reference evidence="2" key="3">
    <citation type="submission" date="2011-03" db="EMBL/GenBank/DDBJ databases">
        <title>Annotation of Magnaporthe poae ATCC 64411.</title>
        <authorList>
            <person name="Ma L.-J."/>
            <person name="Dead R."/>
            <person name="Young S.K."/>
            <person name="Zeng Q."/>
            <person name="Gargeya S."/>
            <person name="Fitzgerald M."/>
            <person name="Haas B."/>
            <person name="Abouelleil A."/>
            <person name="Alvarado L."/>
            <person name="Arachchi H.M."/>
            <person name="Berlin A."/>
            <person name="Brown A."/>
            <person name="Chapman S.B."/>
            <person name="Chen Z."/>
            <person name="Dunbar C."/>
            <person name="Freedman E."/>
            <person name="Gearin G."/>
            <person name="Gellesch M."/>
            <person name="Goldberg J."/>
            <person name="Griggs A."/>
            <person name="Gujja S."/>
            <person name="Heiman D."/>
            <person name="Howarth C."/>
            <person name="Larson L."/>
            <person name="Lui A."/>
            <person name="MacDonald P.J.P."/>
            <person name="Mehta T."/>
            <person name="Montmayeur A."/>
            <person name="Murphy C."/>
            <person name="Neiman D."/>
            <person name="Pearson M."/>
            <person name="Priest M."/>
            <person name="Roberts A."/>
            <person name="Saif S."/>
            <person name="Shea T."/>
            <person name="Shenoy N."/>
            <person name="Sisk P."/>
            <person name="Stolte C."/>
            <person name="Sykes S."/>
            <person name="Yandava C."/>
            <person name="Wortman J."/>
            <person name="Nusbaum C."/>
            <person name="Birren B."/>
        </authorList>
    </citation>
    <scope>NUCLEOTIDE SEQUENCE</scope>
    <source>
        <strain evidence="2">ATCC 64411</strain>
    </source>
</reference>
<reference evidence="4" key="1">
    <citation type="submission" date="2010-05" db="EMBL/GenBank/DDBJ databases">
        <title>The genome sequence of Magnaporthe poae strain ATCC 64411.</title>
        <authorList>
            <person name="Ma L.-J."/>
            <person name="Dead R."/>
            <person name="Young S."/>
            <person name="Zeng Q."/>
            <person name="Koehrsen M."/>
            <person name="Alvarado L."/>
            <person name="Berlin A."/>
            <person name="Chapman S.B."/>
            <person name="Chen Z."/>
            <person name="Freedman E."/>
            <person name="Gellesch M."/>
            <person name="Goldberg J."/>
            <person name="Griggs A."/>
            <person name="Gujja S."/>
            <person name="Heilman E.R."/>
            <person name="Heiman D."/>
            <person name="Hepburn T."/>
            <person name="Howarth C."/>
            <person name="Jen D."/>
            <person name="Larson L."/>
            <person name="Mehta T."/>
            <person name="Neiman D."/>
            <person name="Pearson M."/>
            <person name="Roberts A."/>
            <person name="Saif S."/>
            <person name="Shea T."/>
            <person name="Shenoy N."/>
            <person name="Sisk P."/>
            <person name="Stolte C."/>
            <person name="Sykes S."/>
            <person name="Walk T."/>
            <person name="White J."/>
            <person name="Yandava C."/>
            <person name="Haas B."/>
            <person name="Nusbaum C."/>
            <person name="Birren B."/>
        </authorList>
    </citation>
    <scope>NUCLEOTIDE SEQUENCE [LARGE SCALE GENOMIC DNA]</scope>
    <source>
        <strain evidence="4">ATCC 64411 / 73-15</strain>
    </source>
</reference>
<name>A0A0C4EC20_MAGP6</name>
<reference evidence="3" key="5">
    <citation type="submission" date="2015-06" db="UniProtKB">
        <authorList>
            <consortium name="EnsemblFungi"/>
        </authorList>
    </citation>
    <scope>IDENTIFICATION</scope>
    <source>
        <strain evidence="3">ATCC 64411</strain>
    </source>
</reference>
<dbReference type="EMBL" id="GL876977">
    <property type="protein sequence ID" value="KLU91716.1"/>
    <property type="molecule type" value="Genomic_DNA"/>
</dbReference>
<evidence type="ECO:0000313" key="3">
    <source>
        <dbReference type="EnsemblFungi" id="MAPG_10233T0"/>
    </source>
</evidence>
<keyword evidence="4" id="KW-1185">Reference proteome</keyword>
<feature type="region of interest" description="Disordered" evidence="1">
    <location>
        <begin position="1"/>
        <end position="39"/>
    </location>
</feature>
<protein>
    <submittedName>
        <fullName evidence="2 3">Uncharacterized protein</fullName>
    </submittedName>
</protein>